<evidence type="ECO:0000313" key="3">
    <source>
        <dbReference type="Proteomes" id="UP000014809"/>
    </source>
</evidence>
<dbReference type="AlphaFoldDB" id="S4XE62"/>
<dbReference type="PANTHER" id="PTHR36151">
    <property type="entry name" value="BLR2777 PROTEIN"/>
    <property type="match status" value="1"/>
</dbReference>
<dbReference type="KEGG" id="cter:A606_01175"/>
<dbReference type="RefSeq" id="WP_020440255.1">
    <property type="nucleotide sequence ID" value="NC_021663.1"/>
</dbReference>
<dbReference type="PANTHER" id="PTHR36151:SF3">
    <property type="entry name" value="ER-BOUND OXYGENASE MPAB_MPAB'_RUBBER OXYGENASE CATALYTIC DOMAIN-CONTAINING PROTEIN"/>
    <property type="match status" value="1"/>
</dbReference>
<dbReference type="STRING" id="1200352.A606_01175"/>
<dbReference type="HOGENOM" id="CLU_065558_0_0_11"/>
<protein>
    <recommendedName>
        <fullName evidence="1">ER-bound oxygenase mpaB/mpaB'/Rubber oxygenase catalytic domain-containing protein</fullName>
    </recommendedName>
</protein>
<dbReference type="GO" id="GO:0016491">
    <property type="term" value="F:oxidoreductase activity"/>
    <property type="evidence" value="ECO:0007669"/>
    <property type="project" value="InterPro"/>
</dbReference>
<dbReference type="eggNOG" id="COG3662">
    <property type="taxonomic scope" value="Bacteria"/>
</dbReference>
<dbReference type="EMBL" id="CP003696">
    <property type="protein sequence ID" value="AGP29890.1"/>
    <property type="molecule type" value="Genomic_DNA"/>
</dbReference>
<dbReference type="Pfam" id="PF09995">
    <property type="entry name" value="MPAB_Lcp_cat"/>
    <property type="match status" value="1"/>
</dbReference>
<keyword evidence="3" id="KW-1185">Reference proteome</keyword>
<dbReference type="PATRIC" id="fig|1200352.3.peg.234"/>
<name>S4XE62_9CORY</name>
<evidence type="ECO:0000259" key="1">
    <source>
        <dbReference type="Pfam" id="PF09995"/>
    </source>
</evidence>
<organism evidence="2 3">
    <name type="scientific">Corynebacterium terpenotabidum Y-11</name>
    <dbReference type="NCBI Taxonomy" id="1200352"/>
    <lineage>
        <taxon>Bacteria</taxon>
        <taxon>Bacillati</taxon>
        <taxon>Actinomycetota</taxon>
        <taxon>Actinomycetes</taxon>
        <taxon>Mycobacteriales</taxon>
        <taxon>Corynebacteriaceae</taxon>
        <taxon>Corynebacterium</taxon>
    </lineage>
</organism>
<dbReference type="InterPro" id="IPR018713">
    <property type="entry name" value="MPAB/Lcp_cat_dom"/>
</dbReference>
<proteinExistence type="predicted"/>
<gene>
    <name evidence="2" type="ORF">A606_01175</name>
</gene>
<feature type="domain" description="ER-bound oxygenase mpaB/mpaB'/Rubber oxygenase catalytic" evidence="1">
    <location>
        <begin position="59"/>
        <end position="279"/>
    </location>
</feature>
<dbReference type="OrthoDB" id="108890at2"/>
<evidence type="ECO:0000313" key="2">
    <source>
        <dbReference type="EMBL" id="AGP29890.1"/>
    </source>
</evidence>
<sequence length="404" mass="46337">MSCPFTGNPSDLNESLENHSLGDMAAEAAPTKKSFRRGGKDDTLVREDEGFFGPDSITWKVWSFPGFALQAFARAVTLEHLDPDLVAAVDASGQVYKRTPVRYDRTMEYFAAVLTADAQTMTRMSDILMKVHDRSFGVNPVTGNNFEANNPDSQLWIHVTAWHSMLYIYEKFGPGKLPRDEENEYWEQMAVSAAFQPIRQEDLPRTRGQVQKFFDDWRPKLSASEAAIRNTDHILDGFRTIEPDLPNWFIWLGRPVLRRSIIATYPRWMRPMLGVKQSRLMDSLSIAVWKPFYKVLDNNPKLFLWLLKRICPRAVRYMEPLLLKTPAKTPRVYTPEVARRMYGNPLTPLEQREELLKKRQGGVGQKSYGHNHTDEILEFANADDLEATEKVLDAIEEVELRPAG</sequence>
<reference evidence="2 3" key="1">
    <citation type="submission" date="2012-06" db="EMBL/GenBank/DDBJ databases">
        <title>Complete genome sequence of Corynebacterium terpenotabidum Y-11 (=DSM 44721).</title>
        <authorList>
            <person name="Ruckert C."/>
            <person name="Albersmeier A."/>
            <person name="Al-Dilaimi A."/>
            <person name="Szczepanowski R."/>
            <person name="Kalinowski J."/>
        </authorList>
    </citation>
    <scope>NUCLEOTIDE SEQUENCE [LARGE SCALE GENOMIC DNA]</scope>
    <source>
        <strain evidence="2 3">Y-11</strain>
    </source>
</reference>
<dbReference type="Proteomes" id="UP000014809">
    <property type="component" value="Chromosome"/>
</dbReference>
<accession>S4XE62</accession>